<dbReference type="EC" id="3.4.-.-" evidence="3"/>
<feature type="transmembrane region" description="Helical" evidence="1">
    <location>
        <begin position="16"/>
        <end position="41"/>
    </location>
</feature>
<name>A0ABU3L9I0_9FLAO</name>
<dbReference type="EMBL" id="JAVTTP010000001">
    <property type="protein sequence ID" value="MDT7830147.1"/>
    <property type="molecule type" value="Genomic_DNA"/>
</dbReference>
<dbReference type="Pfam" id="PF02517">
    <property type="entry name" value="Rce1-like"/>
    <property type="match status" value="1"/>
</dbReference>
<dbReference type="RefSeq" id="WP_314016400.1">
    <property type="nucleotide sequence ID" value="NZ_JAVTTP010000001.1"/>
</dbReference>
<reference evidence="3 4" key="1">
    <citation type="submission" date="2023-09" db="EMBL/GenBank/DDBJ databases">
        <title>Novel taxa isolated from Blanes Bay.</title>
        <authorList>
            <person name="Rey-Velasco X."/>
            <person name="Lucena T."/>
        </authorList>
    </citation>
    <scope>NUCLEOTIDE SEQUENCE [LARGE SCALE GENOMIC DNA]</scope>
    <source>
        <strain evidence="3 4">S334</strain>
    </source>
</reference>
<feature type="transmembrane region" description="Helical" evidence="1">
    <location>
        <begin position="267"/>
        <end position="287"/>
    </location>
</feature>
<dbReference type="PANTHER" id="PTHR39430">
    <property type="entry name" value="MEMBRANE-ASSOCIATED PROTEASE-RELATED"/>
    <property type="match status" value="1"/>
</dbReference>
<keyword evidence="4" id="KW-1185">Reference proteome</keyword>
<keyword evidence="1" id="KW-0812">Transmembrane</keyword>
<keyword evidence="1" id="KW-1133">Transmembrane helix</keyword>
<proteinExistence type="predicted"/>
<feature type="transmembrane region" description="Helical" evidence="1">
    <location>
        <begin position="204"/>
        <end position="225"/>
    </location>
</feature>
<sequence length="324" mass="36603">MYIAQAYKGLSETWRYILGIFAVFLCWQIIGGIPLLAALLLKADSLAVVASGDLGVMANILGSNTFLFLMLLAFAIGLLSLFLYVRFVHKQSIKQLTTSRKKVDWNRILIAFLLWAVISTVFIFIDVQLSPEDYVFNFEPMPFLILAVIAIVMIPIQTSMEEYYIRGYLMQGLGVMSKNRWLPLLVTSLLFGIMHLFNPEVEKLGYGILIFYIGTGFFLGILTLMDEGLELALGFHAANNLTAALLVTADWTAFQTNSIYRDVSDPVLGWDVLVPVFVVYPILLLIFSRKYKWTDWKTRLTGKVPPEDIFLAQHADDTIPPKHT</sequence>
<evidence type="ECO:0000259" key="2">
    <source>
        <dbReference type="Pfam" id="PF02517"/>
    </source>
</evidence>
<feature type="transmembrane region" description="Helical" evidence="1">
    <location>
        <begin position="181"/>
        <end position="198"/>
    </location>
</feature>
<dbReference type="PANTHER" id="PTHR39430:SF1">
    <property type="entry name" value="PROTEASE"/>
    <property type="match status" value="1"/>
</dbReference>
<feature type="domain" description="CAAX prenyl protease 2/Lysostaphin resistance protein A-like" evidence="2">
    <location>
        <begin position="144"/>
        <end position="241"/>
    </location>
</feature>
<feature type="transmembrane region" description="Helical" evidence="1">
    <location>
        <begin position="61"/>
        <end position="87"/>
    </location>
</feature>
<feature type="transmembrane region" description="Helical" evidence="1">
    <location>
        <begin position="237"/>
        <end position="255"/>
    </location>
</feature>
<protein>
    <submittedName>
        <fullName evidence="3">CPBP family intramembrane glutamic endopeptidase</fullName>
        <ecNumber evidence="3">3.4.-.-</ecNumber>
    </submittedName>
</protein>
<accession>A0ABU3L9I0</accession>
<dbReference type="InterPro" id="IPR003675">
    <property type="entry name" value="Rce1/LyrA-like_dom"/>
</dbReference>
<keyword evidence="1" id="KW-0472">Membrane</keyword>
<feature type="transmembrane region" description="Helical" evidence="1">
    <location>
        <begin position="141"/>
        <end position="160"/>
    </location>
</feature>
<gene>
    <name evidence="3" type="ORF">RQM65_15880</name>
</gene>
<comment type="caution">
    <text evidence="3">The sequence shown here is derived from an EMBL/GenBank/DDBJ whole genome shotgun (WGS) entry which is preliminary data.</text>
</comment>
<evidence type="ECO:0000313" key="3">
    <source>
        <dbReference type="EMBL" id="MDT7830147.1"/>
    </source>
</evidence>
<evidence type="ECO:0000313" key="4">
    <source>
        <dbReference type="Proteomes" id="UP001250656"/>
    </source>
</evidence>
<dbReference type="GO" id="GO:0016787">
    <property type="term" value="F:hydrolase activity"/>
    <property type="evidence" value="ECO:0007669"/>
    <property type="project" value="UniProtKB-KW"/>
</dbReference>
<feature type="transmembrane region" description="Helical" evidence="1">
    <location>
        <begin position="108"/>
        <end position="129"/>
    </location>
</feature>
<evidence type="ECO:0000256" key="1">
    <source>
        <dbReference type="SAM" id="Phobius"/>
    </source>
</evidence>
<organism evidence="3 4">
    <name type="scientific">Pricia mediterranea</name>
    <dbReference type="NCBI Taxonomy" id="3076079"/>
    <lineage>
        <taxon>Bacteria</taxon>
        <taxon>Pseudomonadati</taxon>
        <taxon>Bacteroidota</taxon>
        <taxon>Flavobacteriia</taxon>
        <taxon>Flavobacteriales</taxon>
        <taxon>Flavobacteriaceae</taxon>
        <taxon>Pricia</taxon>
    </lineage>
</organism>
<dbReference type="Proteomes" id="UP001250656">
    <property type="component" value="Unassembled WGS sequence"/>
</dbReference>
<keyword evidence="3" id="KW-0378">Hydrolase</keyword>